<dbReference type="SUPFAM" id="SSF81345">
    <property type="entry name" value="ABC transporter involved in vitamin B12 uptake, BtuC"/>
    <property type="match status" value="1"/>
</dbReference>
<keyword evidence="7 9" id="KW-0472">Membrane</keyword>
<feature type="transmembrane region" description="Helical" evidence="9">
    <location>
        <begin position="54"/>
        <end position="74"/>
    </location>
</feature>
<feature type="transmembrane region" description="Helical" evidence="9">
    <location>
        <begin position="245"/>
        <end position="269"/>
    </location>
</feature>
<dbReference type="Gene3D" id="1.10.10.10">
    <property type="entry name" value="Winged helix-like DNA-binding domain superfamily/Winged helix DNA-binding domain"/>
    <property type="match status" value="1"/>
</dbReference>
<dbReference type="Gene3D" id="1.10.3470.10">
    <property type="entry name" value="ABC transporter involved in vitamin B12 uptake, BtuC"/>
    <property type="match status" value="1"/>
</dbReference>
<dbReference type="GO" id="GO:0046914">
    <property type="term" value="F:transition metal ion binding"/>
    <property type="evidence" value="ECO:0007669"/>
    <property type="project" value="InterPro"/>
</dbReference>
<comment type="similarity">
    <text evidence="2 8">Belongs to the ABC-3 integral membrane protein family.</text>
</comment>
<keyword evidence="4" id="KW-1003">Cell membrane</keyword>
<dbReference type="EMBL" id="NVUU01000052">
    <property type="protein sequence ID" value="PCI93783.1"/>
    <property type="molecule type" value="Genomic_DNA"/>
</dbReference>
<comment type="subcellular location">
    <subcellularLocation>
        <location evidence="1 8">Cell membrane</location>
        <topology evidence="1 8">Multi-pass membrane protein</topology>
    </subcellularLocation>
</comment>
<evidence type="ECO:0000256" key="7">
    <source>
        <dbReference type="ARBA" id="ARBA00023136"/>
    </source>
</evidence>
<dbReference type="SUPFAM" id="SSF46785">
    <property type="entry name" value="Winged helix' DNA-binding domain"/>
    <property type="match status" value="1"/>
</dbReference>
<dbReference type="GO" id="GO:0055085">
    <property type="term" value="P:transmembrane transport"/>
    <property type="evidence" value="ECO:0007669"/>
    <property type="project" value="InterPro"/>
</dbReference>
<evidence type="ECO:0000313" key="11">
    <source>
        <dbReference type="EMBL" id="PCI93783.1"/>
    </source>
</evidence>
<dbReference type="Proteomes" id="UP000217838">
    <property type="component" value="Unassembled WGS sequence"/>
</dbReference>
<keyword evidence="3 8" id="KW-0813">Transport</keyword>
<keyword evidence="6 9" id="KW-1133">Transmembrane helix</keyword>
<name>A0A2A4YG57_UNCAE</name>
<dbReference type="GO" id="GO:0010043">
    <property type="term" value="P:response to zinc ion"/>
    <property type="evidence" value="ECO:0007669"/>
    <property type="project" value="TreeGrafter"/>
</dbReference>
<proteinExistence type="inferred from homology"/>
<keyword evidence="5 8" id="KW-0812">Transmembrane</keyword>
<dbReference type="PANTHER" id="PTHR30477">
    <property type="entry name" value="ABC-TRANSPORTER METAL-BINDING PROTEIN"/>
    <property type="match status" value="1"/>
</dbReference>
<dbReference type="CDD" id="cd06550">
    <property type="entry name" value="TM_ABC_iron-siderophores_like"/>
    <property type="match status" value="1"/>
</dbReference>
<evidence type="ECO:0000256" key="6">
    <source>
        <dbReference type="ARBA" id="ARBA00022989"/>
    </source>
</evidence>
<dbReference type="PANTHER" id="PTHR30477:SF3">
    <property type="entry name" value="METAL TRANSPORT SYSTEM MEMBRANE PROTEIN CT_069-RELATED"/>
    <property type="match status" value="1"/>
</dbReference>
<protein>
    <submittedName>
        <fullName evidence="11">ABC transporter permease</fullName>
    </submittedName>
</protein>
<sequence>MGQDFKMSSYVSLVDLLTDPIYRGPIWGALFMSISASLMGAINVVRKKPLVSEMLSHACFPGVVLGTMMGAMFFTYSDTLAFIFILIGASLFSLLSHVAFEKLIQNKLKSDVALCYLGASFLGLGVLLASFMQKSHVMWYSKIQVFFYGQASTMSDTHIWIYAGLSCIIALFLILFYRPIRLVCFDPEYARSIGIQSKGILIIQSTLLTLSIVVGIRSVGIVLMTGMLIAPCIAARYLTSRFSVYLVVSLIFGVVSTLCGNILAINWPFALSGSHFVPTGPTTVIVASTMAFIVMLLSPKKGLLGRYLRRRNFQKRCLRENILKAFWKKEKKSSFSEVYKWNLAPSSLVKATLKKLTHQGFIDKRAKVLTLTEDGRKKAAYIVRLHRLWELYLAEHLEYSPEDIHKNAEEIEHLITPEIEEKLTRLLANPQLDPHNKPIPQKELI</sequence>
<dbReference type="InterPro" id="IPR036388">
    <property type="entry name" value="WH-like_DNA-bd_sf"/>
</dbReference>
<dbReference type="Pfam" id="PF02742">
    <property type="entry name" value="Fe_dep_repr_C"/>
    <property type="match status" value="1"/>
</dbReference>
<comment type="caution">
    <text evidence="11">The sequence shown here is derived from an EMBL/GenBank/DDBJ whole genome shotgun (WGS) entry which is preliminary data.</text>
</comment>
<evidence type="ECO:0000256" key="9">
    <source>
        <dbReference type="SAM" id="Phobius"/>
    </source>
</evidence>
<dbReference type="GO" id="GO:0043190">
    <property type="term" value="C:ATP-binding cassette (ABC) transporter complex"/>
    <property type="evidence" value="ECO:0007669"/>
    <property type="project" value="InterPro"/>
</dbReference>
<dbReference type="InterPro" id="IPR022689">
    <property type="entry name" value="Iron_dep_repressor"/>
</dbReference>
<dbReference type="GO" id="GO:0046983">
    <property type="term" value="F:protein dimerization activity"/>
    <property type="evidence" value="ECO:0007669"/>
    <property type="project" value="InterPro"/>
</dbReference>
<feature type="transmembrane region" description="Helical" evidence="9">
    <location>
        <begin position="112"/>
        <end position="132"/>
    </location>
</feature>
<dbReference type="SMART" id="SM00529">
    <property type="entry name" value="HTH_DTXR"/>
    <property type="match status" value="1"/>
</dbReference>
<dbReference type="InterPro" id="IPR001626">
    <property type="entry name" value="ABC_TroCD"/>
</dbReference>
<feature type="transmembrane region" description="Helical" evidence="9">
    <location>
        <begin position="198"/>
        <end position="215"/>
    </location>
</feature>
<dbReference type="InterPro" id="IPR037294">
    <property type="entry name" value="ABC_BtuC-like"/>
</dbReference>
<reference evidence="12" key="1">
    <citation type="submission" date="2017-08" db="EMBL/GenBank/DDBJ databases">
        <title>A dynamic microbial community with high functional redundancy inhabits the cold, oxic subseafloor aquifer.</title>
        <authorList>
            <person name="Tully B.J."/>
            <person name="Wheat C.G."/>
            <person name="Glazer B.T."/>
            <person name="Huber J.A."/>
        </authorList>
    </citation>
    <scope>NUCLEOTIDE SEQUENCE [LARGE SCALE GENOMIC DNA]</scope>
</reference>
<feature type="domain" description="Iron dependent repressor metal binding and dimerisation" evidence="10">
    <location>
        <begin position="372"/>
        <end position="441"/>
    </location>
</feature>
<gene>
    <name evidence="11" type="ORF">COB11_04740</name>
</gene>
<evidence type="ECO:0000256" key="4">
    <source>
        <dbReference type="ARBA" id="ARBA00022475"/>
    </source>
</evidence>
<evidence type="ECO:0000259" key="10">
    <source>
        <dbReference type="Pfam" id="PF02742"/>
    </source>
</evidence>
<evidence type="ECO:0000256" key="5">
    <source>
        <dbReference type="ARBA" id="ARBA00022692"/>
    </source>
</evidence>
<dbReference type="Pfam" id="PF00950">
    <property type="entry name" value="ABC-3"/>
    <property type="match status" value="1"/>
</dbReference>
<dbReference type="InterPro" id="IPR036421">
    <property type="entry name" value="Fe_dep_repressor_sf"/>
</dbReference>
<accession>A0A2A4YG57</accession>
<dbReference type="InterPro" id="IPR036390">
    <property type="entry name" value="WH_DNA-bd_sf"/>
</dbReference>
<feature type="transmembrane region" description="Helical" evidence="9">
    <location>
        <begin position="20"/>
        <end position="42"/>
    </location>
</feature>
<feature type="transmembrane region" description="Helical" evidence="9">
    <location>
        <begin position="221"/>
        <end position="238"/>
    </location>
</feature>
<dbReference type="InterPro" id="IPR001367">
    <property type="entry name" value="Fe_dep_repressor"/>
</dbReference>
<evidence type="ECO:0000256" key="1">
    <source>
        <dbReference type="ARBA" id="ARBA00004651"/>
    </source>
</evidence>
<feature type="transmembrane region" description="Helical" evidence="9">
    <location>
        <begin position="159"/>
        <end position="177"/>
    </location>
</feature>
<feature type="transmembrane region" description="Helical" evidence="9">
    <location>
        <begin position="275"/>
        <end position="297"/>
    </location>
</feature>
<dbReference type="AlphaFoldDB" id="A0A2A4YG57"/>
<dbReference type="SUPFAM" id="SSF47979">
    <property type="entry name" value="Iron-dependent repressor protein, dimerization domain"/>
    <property type="match status" value="1"/>
</dbReference>
<evidence type="ECO:0000256" key="8">
    <source>
        <dbReference type="RuleBase" id="RU003943"/>
    </source>
</evidence>
<organism evidence="11 12">
    <name type="scientific">Aerophobetes bacterium</name>
    <dbReference type="NCBI Taxonomy" id="2030807"/>
    <lineage>
        <taxon>Bacteria</taxon>
        <taxon>Candidatus Aerophobota</taxon>
    </lineage>
</organism>
<evidence type="ECO:0000256" key="2">
    <source>
        <dbReference type="ARBA" id="ARBA00008034"/>
    </source>
</evidence>
<feature type="transmembrane region" description="Helical" evidence="9">
    <location>
        <begin position="80"/>
        <end position="100"/>
    </location>
</feature>
<evidence type="ECO:0000256" key="3">
    <source>
        <dbReference type="ARBA" id="ARBA00022448"/>
    </source>
</evidence>
<evidence type="ECO:0000313" key="12">
    <source>
        <dbReference type="Proteomes" id="UP000217838"/>
    </source>
</evidence>
<dbReference type="GO" id="GO:0003700">
    <property type="term" value="F:DNA-binding transcription factor activity"/>
    <property type="evidence" value="ECO:0007669"/>
    <property type="project" value="InterPro"/>
</dbReference>